<evidence type="ECO:0000313" key="10">
    <source>
        <dbReference type="EMBL" id="PIS31786.1"/>
    </source>
</evidence>
<reference evidence="10 11" key="1">
    <citation type="submission" date="2017-09" db="EMBL/GenBank/DDBJ databases">
        <title>Depth-based differentiation of microbial function through sediment-hosted aquifers and enrichment of novel symbionts in the deep terrestrial subsurface.</title>
        <authorList>
            <person name="Probst A.J."/>
            <person name="Ladd B."/>
            <person name="Jarett J.K."/>
            <person name="Geller-Mcgrath D.E."/>
            <person name="Sieber C.M."/>
            <person name="Emerson J.B."/>
            <person name="Anantharaman K."/>
            <person name="Thomas B.C."/>
            <person name="Malmstrom R."/>
            <person name="Stieglmeier M."/>
            <person name="Klingl A."/>
            <person name="Woyke T."/>
            <person name="Ryan C.M."/>
            <person name="Banfield J.F."/>
        </authorList>
    </citation>
    <scope>NUCLEOTIDE SEQUENCE [LARGE SCALE GENOMIC DNA]</scope>
    <source>
        <strain evidence="10">CG08_land_8_20_14_0_20_45_16</strain>
    </source>
</reference>
<feature type="domain" description="Glycosyltransferase RgtA/B/C/D-like" evidence="9">
    <location>
        <begin position="45"/>
        <end position="204"/>
    </location>
</feature>
<dbReference type="EMBL" id="PEYM01000002">
    <property type="protein sequence ID" value="PIS31786.1"/>
    <property type="molecule type" value="Genomic_DNA"/>
</dbReference>
<evidence type="ECO:0000259" key="9">
    <source>
        <dbReference type="Pfam" id="PF13231"/>
    </source>
</evidence>
<dbReference type="GO" id="GO:0009103">
    <property type="term" value="P:lipopolysaccharide biosynthetic process"/>
    <property type="evidence" value="ECO:0007669"/>
    <property type="project" value="UniProtKB-ARBA"/>
</dbReference>
<evidence type="ECO:0000256" key="4">
    <source>
        <dbReference type="ARBA" id="ARBA00022679"/>
    </source>
</evidence>
<feature type="transmembrane region" description="Helical" evidence="8">
    <location>
        <begin position="51"/>
        <end position="82"/>
    </location>
</feature>
<evidence type="ECO:0000256" key="3">
    <source>
        <dbReference type="ARBA" id="ARBA00022676"/>
    </source>
</evidence>
<dbReference type="InterPro" id="IPR050297">
    <property type="entry name" value="LipidA_mod_glycosyltrf_83"/>
</dbReference>
<keyword evidence="5 8" id="KW-0812">Transmembrane</keyword>
<dbReference type="PANTHER" id="PTHR33908:SF11">
    <property type="entry name" value="MEMBRANE PROTEIN"/>
    <property type="match status" value="1"/>
</dbReference>
<keyword evidence="4" id="KW-0808">Transferase</keyword>
<proteinExistence type="predicted"/>
<feature type="transmembrane region" description="Helical" evidence="8">
    <location>
        <begin position="287"/>
        <end position="306"/>
    </location>
</feature>
<protein>
    <recommendedName>
        <fullName evidence="9">Glycosyltransferase RgtA/B/C/D-like domain-containing protein</fullName>
    </recommendedName>
</protein>
<dbReference type="Proteomes" id="UP000231343">
    <property type="component" value="Unassembled WGS sequence"/>
</dbReference>
<dbReference type="InterPro" id="IPR038731">
    <property type="entry name" value="RgtA/B/C-like"/>
</dbReference>
<evidence type="ECO:0000313" key="11">
    <source>
        <dbReference type="Proteomes" id="UP000231343"/>
    </source>
</evidence>
<evidence type="ECO:0000256" key="1">
    <source>
        <dbReference type="ARBA" id="ARBA00004651"/>
    </source>
</evidence>
<evidence type="ECO:0000256" key="6">
    <source>
        <dbReference type="ARBA" id="ARBA00022989"/>
    </source>
</evidence>
<comment type="subcellular location">
    <subcellularLocation>
        <location evidence="1">Cell membrane</location>
        <topology evidence="1">Multi-pass membrane protein</topology>
    </subcellularLocation>
</comment>
<dbReference type="GO" id="GO:0016763">
    <property type="term" value="F:pentosyltransferase activity"/>
    <property type="evidence" value="ECO:0007669"/>
    <property type="project" value="TreeGrafter"/>
</dbReference>
<evidence type="ECO:0000256" key="7">
    <source>
        <dbReference type="ARBA" id="ARBA00023136"/>
    </source>
</evidence>
<feature type="transmembrane region" description="Helical" evidence="8">
    <location>
        <begin position="188"/>
        <end position="206"/>
    </location>
</feature>
<dbReference type="GO" id="GO:0005886">
    <property type="term" value="C:plasma membrane"/>
    <property type="evidence" value="ECO:0007669"/>
    <property type="project" value="UniProtKB-SubCell"/>
</dbReference>
<keyword evidence="2" id="KW-1003">Cell membrane</keyword>
<keyword evidence="7 8" id="KW-0472">Membrane</keyword>
<feature type="transmembrane region" description="Helical" evidence="8">
    <location>
        <begin position="143"/>
        <end position="168"/>
    </location>
</feature>
<accession>A0A2H0Y1X4</accession>
<gene>
    <name evidence="10" type="ORF">COT42_00125</name>
</gene>
<feature type="transmembrane region" description="Helical" evidence="8">
    <location>
        <begin position="264"/>
        <end position="281"/>
    </location>
</feature>
<evidence type="ECO:0000256" key="2">
    <source>
        <dbReference type="ARBA" id="ARBA00022475"/>
    </source>
</evidence>
<dbReference type="PANTHER" id="PTHR33908">
    <property type="entry name" value="MANNOSYLTRANSFERASE YKCB-RELATED"/>
    <property type="match status" value="1"/>
</dbReference>
<sequence length="464" mass="53298">MTQKLIITLAGFALLRLLLSLLFPITADESYYWLWSKHLALSYVDHPPMVAYLSFLLTGGTSSLIGLRLGTLLIATAVSLFIFFIAKEIFNKEIAFWSAVFFQIIPHFLIIWLTMFVELPLTFFWCASLLVLIKIIKSQNLQLWYLLGLLVGLGCLSKYTMLLFWPSLFLFTITTPEQRPWFKSRQPYLAFLLSLLVFSPVLIWNAQHQFASFAFHAAKTTSDTLGTNFPAFIGDQLVHFTPFFCFALWGAWRFGLKRGPLTRVFVYFSAVPLLVFLLAAVKIKVWAHWPSVGYIAAIPLTIAYLWESQKRLRKFFTAVIVFLLLIISILFWISPAILSSQSAYHQNQQLAQALPSGTKIFARTNVAASLLEFYTQRPIYLATGFMKPGSLWGEKQYELWGIPDLKKGESVLYFGEDNTTIRQQAAEHFSTVTEINYQLNLIEDYISHYKMLRFDDYKENEGHP</sequence>
<feature type="transmembrane region" description="Helical" evidence="8">
    <location>
        <begin position="315"/>
        <end position="338"/>
    </location>
</feature>
<feature type="transmembrane region" description="Helical" evidence="8">
    <location>
        <begin position="119"/>
        <end position="136"/>
    </location>
</feature>
<feature type="transmembrane region" description="Helical" evidence="8">
    <location>
        <begin position="94"/>
        <end position="113"/>
    </location>
</feature>
<evidence type="ECO:0000256" key="5">
    <source>
        <dbReference type="ARBA" id="ARBA00022692"/>
    </source>
</evidence>
<keyword evidence="6 8" id="KW-1133">Transmembrane helix</keyword>
<name>A0A2H0Y1X4_UNCSA</name>
<keyword evidence="3" id="KW-0328">Glycosyltransferase</keyword>
<dbReference type="AlphaFoldDB" id="A0A2H0Y1X4"/>
<dbReference type="Pfam" id="PF13231">
    <property type="entry name" value="PMT_2"/>
    <property type="match status" value="1"/>
</dbReference>
<comment type="caution">
    <text evidence="10">The sequence shown here is derived from an EMBL/GenBank/DDBJ whole genome shotgun (WGS) entry which is preliminary data.</text>
</comment>
<organism evidence="10 11">
    <name type="scientific">Candidatus Saganbacteria bacterium CG08_land_8_20_14_0_20_45_16</name>
    <dbReference type="NCBI Taxonomy" id="2014293"/>
    <lineage>
        <taxon>Bacteria</taxon>
        <taxon>Bacillati</taxon>
        <taxon>Saganbacteria</taxon>
    </lineage>
</organism>
<evidence type="ECO:0000256" key="8">
    <source>
        <dbReference type="SAM" id="Phobius"/>
    </source>
</evidence>